<protein>
    <submittedName>
        <fullName evidence="2">DNA-binding CsgD family transcriptional regulator</fullName>
    </submittedName>
</protein>
<dbReference type="GO" id="GO:0003677">
    <property type="term" value="F:DNA binding"/>
    <property type="evidence" value="ECO:0007669"/>
    <property type="project" value="UniProtKB-KW"/>
</dbReference>
<dbReference type="Proteomes" id="UP000548476">
    <property type="component" value="Unassembled WGS sequence"/>
</dbReference>
<evidence type="ECO:0000313" key="2">
    <source>
        <dbReference type="EMBL" id="MBB6035565.1"/>
    </source>
</evidence>
<dbReference type="SUPFAM" id="SSF46894">
    <property type="entry name" value="C-terminal effector domain of the bipartite response regulators"/>
    <property type="match status" value="1"/>
</dbReference>
<reference evidence="2 3" key="1">
    <citation type="submission" date="2020-08" db="EMBL/GenBank/DDBJ databases">
        <title>Genomic Encyclopedia of Type Strains, Phase IV (KMG-IV): sequencing the most valuable type-strain genomes for metagenomic binning, comparative biology and taxonomic classification.</title>
        <authorList>
            <person name="Goeker M."/>
        </authorList>
    </citation>
    <scope>NUCLEOTIDE SEQUENCE [LARGE SCALE GENOMIC DNA]</scope>
    <source>
        <strain evidence="2 3">YIM 65646</strain>
    </source>
</reference>
<keyword evidence="2" id="KW-0238">DNA-binding</keyword>
<organism evidence="2 3">
    <name type="scientific">Phytomonospora endophytica</name>
    <dbReference type="NCBI Taxonomy" id="714109"/>
    <lineage>
        <taxon>Bacteria</taxon>
        <taxon>Bacillati</taxon>
        <taxon>Actinomycetota</taxon>
        <taxon>Actinomycetes</taxon>
        <taxon>Micromonosporales</taxon>
        <taxon>Micromonosporaceae</taxon>
        <taxon>Phytomonospora</taxon>
    </lineage>
</organism>
<dbReference type="InterPro" id="IPR000792">
    <property type="entry name" value="Tscrpt_reg_LuxR_C"/>
</dbReference>
<evidence type="ECO:0000313" key="3">
    <source>
        <dbReference type="Proteomes" id="UP000548476"/>
    </source>
</evidence>
<keyword evidence="3" id="KW-1185">Reference proteome</keyword>
<dbReference type="AlphaFoldDB" id="A0A841FIH5"/>
<dbReference type="Pfam" id="PF13191">
    <property type="entry name" value="AAA_16"/>
    <property type="match status" value="1"/>
</dbReference>
<comment type="caution">
    <text evidence="2">The sequence shown here is derived from an EMBL/GenBank/DDBJ whole genome shotgun (WGS) entry which is preliminary data.</text>
</comment>
<dbReference type="PROSITE" id="PS50043">
    <property type="entry name" value="HTH_LUXR_2"/>
    <property type="match status" value="1"/>
</dbReference>
<dbReference type="InterPro" id="IPR027417">
    <property type="entry name" value="P-loop_NTPase"/>
</dbReference>
<dbReference type="SUPFAM" id="SSF52540">
    <property type="entry name" value="P-loop containing nucleoside triphosphate hydrolases"/>
    <property type="match status" value="1"/>
</dbReference>
<dbReference type="SMART" id="SM00028">
    <property type="entry name" value="TPR"/>
    <property type="match status" value="4"/>
</dbReference>
<dbReference type="Pfam" id="PF00196">
    <property type="entry name" value="GerE"/>
    <property type="match status" value="1"/>
</dbReference>
<accession>A0A841FIH5</accession>
<dbReference type="Gene3D" id="1.10.10.10">
    <property type="entry name" value="Winged helix-like DNA-binding domain superfamily/Winged helix DNA-binding domain"/>
    <property type="match status" value="1"/>
</dbReference>
<dbReference type="RefSeq" id="WP_184788446.1">
    <property type="nucleotide sequence ID" value="NZ_BONT01000083.1"/>
</dbReference>
<dbReference type="SUPFAM" id="SSF48452">
    <property type="entry name" value="TPR-like"/>
    <property type="match status" value="1"/>
</dbReference>
<dbReference type="Gene3D" id="1.25.40.10">
    <property type="entry name" value="Tetratricopeptide repeat domain"/>
    <property type="match status" value="1"/>
</dbReference>
<sequence>MNIDARLIERAAVLGELRERLSSVGRVVLWGAAGTGRTTLLNTVVDESDAVALRAHLSEAYAGQAYAAVTDLLSAVPGEILDGLGEPRRAALSALLRQSGRDPAPDRIAVRLAVLDAFGALSAGRRVLVAVDDAQHLDEGSADVLRFVCRNLRPGRLAVLFATTDPALVAEVCGSPCQELMVPGWSVAEIAELLAGVGLPTRLAGRIHAAAGGNPALALRIAGALGTRPPRAPLPAPPEIGAAARRSTRRGLAALPRRARETLLLAALAERPTVRLLRACGRRQIHEDLTAAAAAGLLSLDGDGGIRFSAGLVADTLRVDAAETAVASAHRALAAAVSDQVAAAHHRALSTDAVSEPIAERLDEAAETAQRRGDRRRAAALSMLAAERTPPAHTAAAVRRYRAAARQAALAGDTELTQRAADAVLDRATDPADRVRARLSIMEVAGQAFDVLDEVFADAETHAAGRPELLGEVRLWLAWRAHLRDGDTRAAARLAREAVDLAEQAGDRAGRGFLVEALATVARFQFLCGEPGSDELLARAEELSTPDEPASPHGAPGFVRARLALFDDRLTEARDDLLRLLPVAQRLGEMKALVEVWRSLAEVELRAGRCGLARDYARRAIAHVSDSEGSPGSALYAASLVEASCGDLDMAESYARQGLRSSREDHDIWFTANSLYALGRVQLAVGEVTAAVDSLRKVQTLHTAFEVSDPSVLHWHAELVEALAIAGELSAAAEICDKSRAAAVEYDRRPVLAELDRAEAAVLVGNGDLDAAAGLLHSAREVFAARGLPLEEGRALLSLAHVERRRRRRSAARATLIEAEEIFTRCEAAVWLESTARERARLEPASAPGPADARLTPAEARVAELVAAGASNSEVAARLFVSVKTVEATLTRVYRKLGVRSRGQLAATGRPRE</sequence>
<dbReference type="InterPro" id="IPR041664">
    <property type="entry name" value="AAA_16"/>
</dbReference>
<dbReference type="InterPro" id="IPR011990">
    <property type="entry name" value="TPR-like_helical_dom_sf"/>
</dbReference>
<dbReference type="InterPro" id="IPR036388">
    <property type="entry name" value="WH-like_DNA-bd_sf"/>
</dbReference>
<dbReference type="EMBL" id="JACHGT010000007">
    <property type="protein sequence ID" value="MBB6035565.1"/>
    <property type="molecule type" value="Genomic_DNA"/>
</dbReference>
<dbReference type="InterPro" id="IPR019734">
    <property type="entry name" value="TPR_rpt"/>
</dbReference>
<feature type="domain" description="HTH luxR-type" evidence="1">
    <location>
        <begin position="848"/>
        <end position="913"/>
    </location>
</feature>
<name>A0A841FIH5_9ACTN</name>
<evidence type="ECO:0000259" key="1">
    <source>
        <dbReference type="PROSITE" id="PS50043"/>
    </source>
</evidence>
<dbReference type="SMART" id="SM00421">
    <property type="entry name" value="HTH_LUXR"/>
    <property type="match status" value="1"/>
</dbReference>
<dbReference type="CDD" id="cd06170">
    <property type="entry name" value="LuxR_C_like"/>
    <property type="match status" value="1"/>
</dbReference>
<gene>
    <name evidence="2" type="ORF">HNR73_003429</name>
</gene>
<dbReference type="Gene3D" id="3.40.50.300">
    <property type="entry name" value="P-loop containing nucleotide triphosphate hydrolases"/>
    <property type="match status" value="1"/>
</dbReference>
<dbReference type="GO" id="GO:0006355">
    <property type="term" value="P:regulation of DNA-templated transcription"/>
    <property type="evidence" value="ECO:0007669"/>
    <property type="project" value="InterPro"/>
</dbReference>
<dbReference type="PRINTS" id="PR00038">
    <property type="entry name" value="HTHLUXR"/>
</dbReference>
<proteinExistence type="predicted"/>
<dbReference type="InterPro" id="IPR016032">
    <property type="entry name" value="Sig_transdc_resp-reg_C-effctor"/>
</dbReference>